<dbReference type="STRING" id="10195.A0A3M7RGJ6"/>
<dbReference type="PANTHER" id="PTHR22876:SF5">
    <property type="entry name" value="CHROMOSOME 9 OPEN READING FRAME 85"/>
    <property type="match status" value="1"/>
</dbReference>
<comment type="caution">
    <text evidence="2">The sequence shown here is derived from an EMBL/GenBank/DDBJ whole genome shotgun (WGS) entry which is preliminary data.</text>
</comment>
<dbReference type="AlphaFoldDB" id="A0A3M7RGJ6"/>
<proteinExistence type="predicted"/>
<feature type="compositionally biased region" description="Acidic residues" evidence="1">
    <location>
        <begin position="165"/>
        <end position="187"/>
    </location>
</feature>
<dbReference type="Proteomes" id="UP000276133">
    <property type="component" value="Unassembled WGS sequence"/>
</dbReference>
<feature type="non-terminal residue" evidence="2">
    <location>
        <position position="234"/>
    </location>
</feature>
<feature type="compositionally biased region" description="Basic residues" evidence="1">
    <location>
        <begin position="225"/>
        <end position="234"/>
    </location>
</feature>
<feature type="compositionally biased region" description="Acidic residues" evidence="1">
    <location>
        <begin position="197"/>
        <end position="218"/>
    </location>
</feature>
<feature type="region of interest" description="Disordered" evidence="1">
    <location>
        <begin position="1"/>
        <end position="23"/>
    </location>
</feature>
<keyword evidence="3" id="KW-1185">Reference proteome</keyword>
<organism evidence="2 3">
    <name type="scientific">Brachionus plicatilis</name>
    <name type="common">Marine rotifer</name>
    <name type="synonym">Brachionus muelleri</name>
    <dbReference type="NCBI Taxonomy" id="10195"/>
    <lineage>
        <taxon>Eukaryota</taxon>
        <taxon>Metazoa</taxon>
        <taxon>Spiralia</taxon>
        <taxon>Gnathifera</taxon>
        <taxon>Rotifera</taxon>
        <taxon>Eurotatoria</taxon>
        <taxon>Monogononta</taxon>
        <taxon>Pseudotrocha</taxon>
        <taxon>Ploima</taxon>
        <taxon>Brachionidae</taxon>
        <taxon>Brachionus</taxon>
    </lineage>
</organism>
<gene>
    <name evidence="2" type="ORF">BpHYR1_002552</name>
</gene>
<dbReference type="PANTHER" id="PTHR22876">
    <property type="entry name" value="ZGC:101016"/>
    <property type="match status" value="1"/>
</dbReference>
<dbReference type="OrthoDB" id="250548at2759"/>
<sequence length="234" mass="27947">MSSQKGNDSRSRPQKHKNTRAFKNDLHDSSFTTKRINNLEFYGICDHCKEIIDWKVKYKKYKLLTTPKKCVKCFEKKVKDSYYIVCRDCSVTHKICSKCSKPHENLEFGKSQAEKQRKEEQFYQELKHLNERQRRKLLRLLENGAFSKEDFMDDPNLIKTRTQESDDEFDDEDENEEDEEYSDEEDQQELKTLPKDDGDEDYETLDEEDEDDEDDEEDLQTKSKEKSKKVSFGK</sequence>
<evidence type="ECO:0000256" key="1">
    <source>
        <dbReference type="SAM" id="MobiDB-lite"/>
    </source>
</evidence>
<accession>A0A3M7RGJ6</accession>
<protein>
    <submittedName>
        <fullName evidence="2">Uncharacterized protein</fullName>
    </submittedName>
</protein>
<reference evidence="2 3" key="1">
    <citation type="journal article" date="2018" name="Sci. Rep.">
        <title>Genomic signatures of local adaptation to the degree of environmental predictability in rotifers.</title>
        <authorList>
            <person name="Franch-Gras L."/>
            <person name="Hahn C."/>
            <person name="Garcia-Roger E.M."/>
            <person name="Carmona M.J."/>
            <person name="Serra M."/>
            <person name="Gomez A."/>
        </authorList>
    </citation>
    <scope>NUCLEOTIDE SEQUENCE [LARGE SCALE GENOMIC DNA]</scope>
    <source>
        <strain evidence="2">HYR1</strain>
    </source>
</reference>
<evidence type="ECO:0000313" key="2">
    <source>
        <dbReference type="EMBL" id="RNA22610.1"/>
    </source>
</evidence>
<name>A0A3M7RGJ6_BRAPC</name>
<dbReference type="InterPro" id="IPR019351">
    <property type="entry name" value="DUF2039"/>
</dbReference>
<feature type="region of interest" description="Disordered" evidence="1">
    <location>
        <begin position="151"/>
        <end position="234"/>
    </location>
</feature>
<dbReference type="Pfam" id="PF10217">
    <property type="entry name" value="DUF2039"/>
    <property type="match status" value="1"/>
</dbReference>
<evidence type="ECO:0000313" key="3">
    <source>
        <dbReference type="Proteomes" id="UP000276133"/>
    </source>
</evidence>
<dbReference type="EMBL" id="REGN01003423">
    <property type="protein sequence ID" value="RNA22610.1"/>
    <property type="molecule type" value="Genomic_DNA"/>
</dbReference>